<sequence length="461" mass="49467">LFWILTPFTLLSFTASALSVPKFNLVVDIVCRQQNPLQQSLSVEGGSCEYKQGTVQAQVSRLLTFDFVISGLLGIIIAPRLGAMSDQYGRVYFLMLAAIGQTFDQCWAIFVATHPKLHYNYLLLGTVVDGLCGGFAILHSMSHAYVSDCRPPNNVRESFSFLSAFSFLGSSFGIGASAAMPLLGGDVPSMLSKALLPQAIAILIITLFLPESRTENQQLDTRREVSEKASSTRTKCWQIWKAFGILFPVGERQASANLLILCAISMTFSSIGRVAPQLLLLYGKTYFGWGVAGQAIFNGVGHSCRFIVLIAVLPFAMRYKVKTTPGDSQVQSESFGFTLIKGALVFEMAAFLLYGLGSASPIFFVAAVLSAFSVVGGPIIEAALVALVSSSRTGEVLSVSASLNSGAKLVVPILLQELYSATADIFPRSVFFCISALLGCVLGLSSQLSTRVVSRRSAGFG</sequence>
<comment type="caution">
    <text evidence="7">The sequence shown here is derived from an EMBL/GenBank/DDBJ whole genome shotgun (WGS) entry which is preliminary data.</text>
</comment>
<evidence type="ECO:0000256" key="1">
    <source>
        <dbReference type="ARBA" id="ARBA00004141"/>
    </source>
</evidence>
<evidence type="ECO:0000256" key="5">
    <source>
        <dbReference type="SAM" id="Phobius"/>
    </source>
</evidence>
<dbReference type="Pfam" id="PF07690">
    <property type="entry name" value="MFS_1"/>
    <property type="match status" value="1"/>
</dbReference>
<evidence type="ECO:0000256" key="2">
    <source>
        <dbReference type="ARBA" id="ARBA00022692"/>
    </source>
</evidence>
<dbReference type="AlphaFoldDB" id="A0A8K0VX64"/>
<name>A0A8K0VX64_9PLEO</name>
<evidence type="ECO:0000256" key="4">
    <source>
        <dbReference type="ARBA" id="ARBA00023136"/>
    </source>
</evidence>
<dbReference type="InterPro" id="IPR011701">
    <property type="entry name" value="MFS"/>
</dbReference>
<organism evidence="7 8">
    <name type="scientific">Paraphoma chrysanthemicola</name>
    <dbReference type="NCBI Taxonomy" id="798071"/>
    <lineage>
        <taxon>Eukaryota</taxon>
        <taxon>Fungi</taxon>
        <taxon>Dikarya</taxon>
        <taxon>Ascomycota</taxon>
        <taxon>Pezizomycotina</taxon>
        <taxon>Dothideomycetes</taxon>
        <taxon>Pleosporomycetidae</taxon>
        <taxon>Pleosporales</taxon>
        <taxon>Pleosporineae</taxon>
        <taxon>Phaeosphaeriaceae</taxon>
        <taxon>Paraphoma</taxon>
    </lineage>
</organism>
<evidence type="ECO:0000256" key="3">
    <source>
        <dbReference type="ARBA" id="ARBA00022989"/>
    </source>
</evidence>
<dbReference type="OrthoDB" id="3026777at2759"/>
<evidence type="ECO:0000256" key="6">
    <source>
        <dbReference type="SAM" id="SignalP"/>
    </source>
</evidence>
<keyword evidence="3 5" id="KW-1133">Transmembrane helix</keyword>
<evidence type="ECO:0000313" key="8">
    <source>
        <dbReference type="Proteomes" id="UP000813461"/>
    </source>
</evidence>
<keyword evidence="6" id="KW-0732">Signal</keyword>
<dbReference type="PANTHER" id="PTHR23507">
    <property type="entry name" value="ZGC:174356"/>
    <property type="match status" value="1"/>
</dbReference>
<feature type="transmembrane region" description="Helical" evidence="5">
    <location>
        <begin position="337"/>
        <end position="356"/>
    </location>
</feature>
<dbReference type="SUPFAM" id="SSF103473">
    <property type="entry name" value="MFS general substrate transporter"/>
    <property type="match status" value="1"/>
</dbReference>
<feature type="transmembrane region" description="Helical" evidence="5">
    <location>
        <begin position="159"/>
        <end position="184"/>
    </location>
</feature>
<dbReference type="GO" id="GO:0016020">
    <property type="term" value="C:membrane"/>
    <property type="evidence" value="ECO:0007669"/>
    <property type="project" value="UniProtKB-SubCell"/>
</dbReference>
<reference evidence="7" key="1">
    <citation type="journal article" date="2021" name="Nat. Commun.">
        <title>Genetic determinants of endophytism in the Arabidopsis root mycobiome.</title>
        <authorList>
            <person name="Mesny F."/>
            <person name="Miyauchi S."/>
            <person name="Thiergart T."/>
            <person name="Pickel B."/>
            <person name="Atanasova L."/>
            <person name="Karlsson M."/>
            <person name="Huettel B."/>
            <person name="Barry K.W."/>
            <person name="Haridas S."/>
            <person name="Chen C."/>
            <person name="Bauer D."/>
            <person name="Andreopoulos W."/>
            <person name="Pangilinan J."/>
            <person name="LaButti K."/>
            <person name="Riley R."/>
            <person name="Lipzen A."/>
            <person name="Clum A."/>
            <person name="Drula E."/>
            <person name="Henrissat B."/>
            <person name="Kohler A."/>
            <person name="Grigoriev I.V."/>
            <person name="Martin F.M."/>
            <person name="Hacquard S."/>
        </authorList>
    </citation>
    <scope>NUCLEOTIDE SEQUENCE</scope>
    <source>
        <strain evidence="7">MPI-SDFR-AT-0120</strain>
    </source>
</reference>
<keyword evidence="4 5" id="KW-0472">Membrane</keyword>
<dbReference type="GO" id="GO:0022857">
    <property type="term" value="F:transmembrane transporter activity"/>
    <property type="evidence" value="ECO:0007669"/>
    <property type="project" value="InterPro"/>
</dbReference>
<feature type="non-terminal residue" evidence="7">
    <location>
        <position position="461"/>
    </location>
</feature>
<feature type="transmembrane region" description="Helical" evidence="5">
    <location>
        <begin position="190"/>
        <end position="209"/>
    </location>
</feature>
<dbReference type="Proteomes" id="UP000813461">
    <property type="component" value="Unassembled WGS sequence"/>
</dbReference>
<comment type="subcellular location">
    <subcellularLocation>
        <location evidence="1">Membrane</location>
        <topology evidence="1">Multi-pass membrane protein</topology>
    </subcellularLocation>
</comment>
<feature type="transmembrane region" description="Helical" evidence="5">
    <location>
        <begin position="91"/>
        <end position="112"/>
    </location>
</feature>
<gene>
    <name evidence="7" type="ORF">FB567DRAFT_448128</name>
</gene>
<dbReference type="EMBL" id="JAGMVJ010000014">
    <property type="protein sequence ID" value="KAH7082497.1"/>
    <property type="molecule type" value="Genomic_DNA"/>
</dbReference>
<dbReference type="PANTHER" id="PTHR23507:SF1">
    <property type="entry name" value="FI18259P1-RELATED"/>
    <property type="match status" value="1"/>
</dbReference>
<dbReference type="Gene3D" id="1.20.1250.20">
    <property type="entry name" value="MFS general substrate transporter like domains"/>
    <property type="match status" value="1"/>
</dbReference>
<feature type="transmembrane region" description="Helical" evidence="5">
    <location>
        <begin position="362"/>
        <end position="389"/>
    </location>
</feature>
<protein>
    <submittedName>
        <fullName evidence="7">Major facilitator superfamily domain-containing protein</fullName>
    </submittedName>
</protein>
<feature type="transmembrane region" description="Helical" evidence="5">
    <location>
        <begin position="256"/>
        <end position="275"/>
    </location>
</feature>
<evidence type="ECO:0000313" key="7">
    <source>
        <dbReference type="EMBL" id="KAH7082497.1"/>
    </source>
</evidence>
<dbReference type="InterPro" id="IPR036259">
    <property type="entry name" value="MFS_trans_sf"/>
</dbReference>
<feature type="transmembrane region" description="Helical" evidence="5">
    <location>
        <begin position="118"/>
        <end position="138"/>
    </location>
</feature>
<proteinExistence type="predicted"/>
<feature type="chain" id="PRO_5035447598" evidence="6">
    <location>
        <begin position="20"/>
        <end position="461"/>
    </location>
</feature>
<feature type="transmembrane region" description="Helical" evidence="5">
    <location>
        <begin position="295"/>
        <end position="316"/>
    </location>
</feature>
<feature type="transmembrane region" description="Helical" evidence="5">
    <location>
        <begin position="59"/>
        <end position="79"/>
    </location>
</feature>
<feature type="signal peptide" evidence="6">
    <location>
        <begin position="1"/>
        <end position="19"/>
    </location>
</feature>
<keyword evidence="8" id="KW-1185">Reference proteome</keyword>
<accession>A0A8K0VX64</accession>
<keyword evidence="2 5" id="KW-0812">Transmembrane</keyword>